<organism evidence="5 6">
    <name type="scientific">Marinactinospora rubrisoli</name>
    <dbReference type="NCBI Taxonomy" id="2715399"/>
    <lineage>
        <taxon>Bacteria</taxon>
        <taxon>Bacillati</taxon>
        <taxon>Actinomycetota</taxon>
        <taxon>Actinomycetes</taxon>
        <taxon>Streptosporangiales</taxon>
        <taxon>Nocardiopsidaceae</taxon>
        <taxon>Marinactinospora</taxon>
    </lineage>
</organism>
<evidence type="ECO:0000256" key="3">
    <source>
        <dbReference type="ARBA" id="ARBA00023163"/>
    </source>
</evidence>
<evidence type="ECO:0000259" key="4">
    <source>
        <dbReference type="PROSITE" id="PS50932"/>
    </source>
</evidence>
<dbReference type="RefSeq" id="WP_379871082.1">
    <property type="nucleotide sequence ID" value="NZ_JBHTBH010000005.1"/>
</dbReference>
<evidence type="ECO:0000256" key="2">
    <source>
        <dbReference type="ARBA" id="ARBA00023125"/>
    </source>
</evidence>
<dbReference type="Pfam" id="PF13377">
    <property type="entry name" value="Peripla_BP_3"/>
    <property type="match status" value="1"/>
</dbReference>
<sequence>MAPEQSRRPRPRAAADRPTIHDVAAAAGVSRGTVSRVLNGGANVSAKARLAVQEAVRTTGYVPNPAARSLKTRRAGSVAFLLTEPQERLFEDPTFGVLLHGCTKALARHDLPLTLLTAGTPEERARARRYVEAGHADGVLLVSGRAGEPLVGAFHRSGTPLVLCGRPIGQASGIAYVAADDREGARQMVRHLRERGHRRIATITGPLDTPGGVDRLAGYRDVMGEAAAPELVAVGDYSGAGGAAAMESLLRSAPDLDAVFVASDLMAAGAIGALHRAGIKVPDDVAVGGFDDTTIAAGTSPPLTTVRQPLPRIAAEMVRLLMEIIDGSPGAAVILPTTLVRRGSA</sequence>
<dbReference type="Gene3D" id="3.40.50.2300">
    <property type="match status" value="2"/>
</dbReference>
<dbReference type="PANTHER" id="PTHR30146">
    <property type="entry name" value="LACI-RELATED TRANSCRIPTIONAL REPRESSOR"/>
    <property type="match status" value="1"/>
</dbReference>
<keyword evidence="1" id="KW-0805">Transcription regulation</keyword>
<dbReference type="InterPro" id="IPR028082">
    <property type="entry name" value="Peripla_BP_I"/>
</dbReference>
<dbReference type="PROSITE" id="PS00356">
    <property type="entry name" value="HTH_LACI_1"/>
    <property type="match status" value="1"/>
</dbReference>
<dbReference type="PROSITE" id="PS50932">
    <property type="entry name" value="HTH_LACI_2"/>
    <property type="match status" value="1"/>
</dbReference>
<gene>
    <name evidence="5" type="ORF">ACFQRF_11770</name>
</gene>
<keyword evidence="2 5" id="KW-0238">DNA-binding</keyword>
<evidence type="ECO:0000313" key="5">
    <source>
        <dbReference type="EMBL" id="MFC7328422.1"/>
    </source>
</evidence>
<proteinExistence type="predicted"/>
<dbReference type="SUPFAM" id="SSF47413">
    <property type="entry name" value="lambda repressor-like DNA-binding domains"/>
    <property type="match status" value="1"/>
</dbReference>
<protein>
    <submittedName>
        <fullName evidence="5">LacI family DNA-binding transcriptional regulator</fullName>
    </submittedName>
</protein>
<dbReference type="InterPro" id="IPR000843">
    <property type="entry name" value="HTH_LacI"/>
</dbReference>
<dbReference type="InterPro" id="IPR046335">
    <property type="entry name" value="LacI/GalR-like_sensor"/>
</dbReference>
<keyword evidence="3" id="KW-0804">Transcription</keyword>
<dbReference type="Pfam" id="PF00356">
    <property type="entry name" value="LacI"/>
    <property type="match status" value="1"/>
</dbReference>
<dbReference type="PANTHER" id="PTHR30146:SF109">
    <property type="entry name" value="HTH-TYPE TRANSCRIPTIONAL REGULATOR GALS"/>
    <property type="match status" value="1"/>
</dbReference>
<dbReference type="GO" id="GO:0003677">
    <property type="term" value="F:DNA binding"/>
    <property type="evidence" value="ECO:0007669"/>
    <property type="project" value="UniProtKB-KW"/>
</dbReference>
<feature type="domain" description="HTH lacI-type" evidence="4">
    <location>
        <begin position="18"/>
        <end position="72"/>
    </location>
</feature>
<dbReference type="EMBL" id="JBHTBH010000005">
    <property type="protein sequence ID" value="MFC7328422.1"/>
    <property type="molecule type" value="Genomic_DNA"/>
</dbReference>
<comment type="caution">
    <text evidence="5">The sequence shown here is derived from an EMBL/GenBank/DDBJ whole genome shotgun (WGS) entry which is preliminary data.</text>
</comment>
<reference evidence="6" key="1">
    <citation type="journal article" date="2019" name="Int. J. Syst. Evol. Microbiol.">
        <title>The Global Catalogue of Microorganisms (GCM) 10K type strain sequencing project: providing services to taxonomists for standard genome sequencing and annotation.</title>
        <authorList>
            <consortium name="The Broad Institute Genomics Platform"/>
            <consortium name="The Broad Institute Genome Sequencing Center for Infectious Disease"/>
            <person name="Wu L."/>
            <person name="Ma J."/>
        </authorList>
    </citation>
    <scope>NUCLEOTIDE SEQUENCE [LARGE SCALE GENOMIC DNA]</scope>
    <source>
        <strain evidence="6">CGMCC 4.7382</strain>
    </source>
</reference>
<dbReference type="SMART" id="SM00354">
    <property type="entry name" value="HTH_LACI"/>
    <property type="match status" value="1"/>
</dbReference>
<dbReference type="Gene3D" id="1.10.260.40">
    <property type="entry name" value="lambda repressor-like DNA-binding domains"/>
    <property type="match status" value="1"/>
</dbReference>
<evidence type="ECO:0000256" key="1">
    <source>
        <dbReference type="ARBA" id="ARBA00023015"/>
    </source>
</evidence>
<dbReference type="InterPro" id="IPR010982">
    <property type="entry name" value="Lambda_DNA-bd_dom_sf"/>
</dbReference>
<dbReference type="CDD" id="cd01392">
    <property type="entry name" value="HTH_LacI"/>
    <property type="match status" value="1"/>
</dbReference>
<dbReference type="CDD" id="cd06267">
    <property type="entry name" value="PBP1_LacI_sugar_binding-like"/>
    <property type="match status" value="1"/>
</dbReference>
<accession>A0ABW2KEK5</accession>
<name>A0ABW2KEK5_9ACTN</name>
<dbReference type="SUPFAM" id="SSF53822">
    <property type="entry name" value="Periplasmic binding protein-like I"/>
    <property type="match status" value="1"/>
</dbReference>
<keyword evidence="6" id="KW-1185">Reference proteome</keyword>
<dbReference type="PRINTS" id="PR00036">
    <property type="entry name" value="HTHLACI"/>
</dbReference>
<evidence type="ECO:0000313" key="6">
    <source>
        <dbReference type="Proteomes" id="UP001596540"/>
    </source>
</evidence>
<dbReference type="Proteomes" id="UP001596540">
    <property type="component" value="Unassembled WGS sequence"/>
</dbReference>